<evidence type="ECO:0000256" key="9">
    <source>
        <dbReference type="PROSITE-ProRule" id="PRU01215"/>
    </source>
</evidence>
<dbReference type="PANTHER" id="PTHR12170">
    <property type="entry name" value="MACROPHAGE ERYTHROBLAST ATTACHER-RELATED"/>
    <property type="match status" value="1"/>
</dbReference>
<evidence type="ECO:0000313" key="12">
    <source>
        <dbReference type="EMBL" id="KAJ3224625.1"/>
    </source>
</evidence>
<evidence type="ECO:0000256" key="2">
    <source>
        <dbReference type="ARBA" id="ARBA00022490"/>
    </source>
</evidence>
<dbReference type="GO" id="GO:0061630">
    <property type="term" value="F:ubiquitin protein ligase activity"/>
    <property type="evidence" value="ECO:0007669"/>
    <property type="project" value="InterPro"/>
</dbReference>
<evidence type="ECO:0000256" key="5">
    <source>
        <dbReference type="ARBA" id="ARBA00022833"/>
    </source>
</evidence>
<protein>
    <recommendedName>
        <fullName evidence="8">GID complex catalytic subunit 2</fullName>
    </recommendedName>
    <alternativeName>
        <fullName evidence="7">Glucose-induced degradation protein 2</fullName>
    </alternativeName>
</protein>
<gene>
    <name evidence="12" type="ORF">HK099_008170</name>
</gene>
<evidence type="ECO:0000256" key="1">
    <source>
        <dbReference type="ARBA" id="ARBA00004496"/>
    </source>
</evidence>
<dbReference type="InterPro" id="IPR045098">
    <property type="entry name" value="Fyv10_fam"/>
</dbReference>
<organism evidence="12 13">
    <name type="scientific">Clydaea vesicula</name>
    <dbReference type="NCBI Taxonomy" id="447962"/>
    <lineage>
        <taxon>Eukaryota</taxon>
        <taxon>Fungi</taxon>
        <taxon>Fungi incertae sedis</taxon>
        <taxon>Chytridiomycota</taxon>
        <taxon>Chytridiomycota incertae sedis</taxon>
        <taxon>Chytridiomycetes</taxon>
        <taxon>Lobulomycetales</taxon>
        <taxon>Lobulomycetaceae</taxon>
        <taxon>Clydaea</taxon>
    </lineage>
</organism>
<evidence type="ECO:0000313" key="13">
    <source>
        <dbReference type="Proteomes" id="UP001211065"/>
    </source>
</evidence>
<dbReference type="InterPro" id="IPR013083">
    <property type="entry name" value="Znf_RING/FYVE/PHD"/>
</dbReference>
<comment type="subcellular location">
    <subcellularLocation>
        <location evidence="1">Cytoplasm</location>
    </subcellularLocation>
</comment>
<comment type="caution">
    <text evidence="12">The sequence shown here is derived from an EMBL/GenBank/DDBJ whole genome shotgun (WGS) entry which is preliminary data.</text>
</comment>
<evidence type="ECO:0000259" key="11">
    <source>
        <dbReference type="PROSITE" id="PS51867"/>
    </source>
</evidence>
<keyword evidence="3" id="KW-0479">Metal-binding</keyword>
<keyword evidence="5" id="KW-0862">Zinc</keyword>
<evidence type="ECO:0000256" key="3">
    <source>
        <dbReference type="ARBA" id="ARBA00022723"/>
    </source>
</evidence>
<sequence length="270" mass="29925">MSAIMKLSKGLEWSAAGELPVEIPLLNSQRYHSIFSCPVTKEQGSEENPPMMINCGHVVAKESLNRLSKGPSKFKCPYCPIESTASQAMRGYATLLTLSGFVFGFSIGIIPAYFGGWFGGKSIGYNHFIYVLGVVTEGGLKLVTLIRIAPYPFGIMSVLLSATSVSLKQYLIAMTIACLKNSIHVWVLLQSMIINCIKVGSTIRELSDFKKSTILRNIENHTLEEREAPSILDFSEVHSETSNSQIKDVDENNLHCRVCDENIRLIHDDF</sequence>
<feature type="transmembrane region" description="Helical" evidence="10">
    <location>
        <begin position="92"/>
        <end position="115"/>
    </location>
</feature>
<keyword evidence="4 9" id="KW-0863">Zinc-finger</keyword>
<evidence type="ECO:0000256" key="7">
    <source>
        <dbReference type="ARBA" id="ARBA00075398"/>
    </source>
</evidence>
<dbReference type="GO" id="GO:0034657">
    <property type="term" value="C:GID complex"/>
    <property type="evidence" value="ECO:0007669"/>
    <property type="project" value="TreeGrafter"/>
</dbReference>
<comment type="similarity">
    <text evidence="6">Belongs to the RMD5/GID2 family.</text>
</comment>
<dbReference type="PANTHER" id="PTHR12170:SF3">
    <property type="entry name" value="GH10162P"/>
    <property type="match status" value="1"/>
</dbReference>
<accession>A0AAD5U831</accession>
<keyword evidence="2" id="KW-0963">Cytoplasm</keyword>
<keyword evidence="10" id="KW-0472">Membrane</keyword>
<evidence type="ECO:0000256" key="10">
    <source>
        <dbReference type="SAM" id="Phobius"/>
    </source>
</evidence>
<proteinExistence type="inferred from homology"/>
<keyword evidence="10" id="KW-1133">Transmembrane helix</keyword>
<dbReference type="EMBL" id="JADGJW010000087">
    <property type="protein sequence ID" value="KAJ3224625.1"/>
    <property type="molecule type" value="Genomic_DNA"/>
</dbReference>
<keyword evidence="10" id="KW-0812">Transmembrane</keyword>
<dbReference type="CDD" id="cd16652">
    <property type="entry name" value="dRING_Rmd5p-like"/>
    <property type="match status" value="1"/>
</dbReference>
<evidence type="ECO:0000256" key="8">
    <source>
        <dbReference type="ARBA" id="ARBA00080744"/>
    </source>
</evidence>
<dbReference type="GO" id="GO:0005634">
    <property type="term" value="C:nucleus"/>
    <property type="evidence" value="ECO:0007669"/>
    <property type="project" value="TreeGrafter"/>
</dbReference>
<dbReference type="GO" id="GO:0008270">
    <property type="term" value="F:zinc ion binding"/>
    <property type="evidence" value="ECO:0007669"/>
    <property type="project" value="UniProtKB-KW"/>
</dbReference>
<reference evidence="12" key="1">
    <citation type="submission" date="2020-05" db="EMBL/GenBank/DDBJ databases">
        <title>Phylogenomic resolution of chytrid fungi.</title>
        <authorList>
            <person name="Stajich J.E."/>
            <person name="Amses K."/>
            <person name="Simmons R."/>
            <person name="Seto K."/>
            <person name="Myers J."/>
            <person name="Bonds A."/>
            <person name="Quandt C.A."/>
            <person name="Barry K."/>
            <person name="Liu P."/>
            <person name="Grigoriev I."/>
            <person name="Longcore J.E."/>
            <person name="James T.Y."/>
        </authorList>
    </citation>
    <scope>NUCLEOTIDE SEQUENCE</scope>
    <source>
        <strain evidence="12">JEL0476</strain>
    </source>
</reference>
<dbReference type="GO" id="GO:0043161">
    <property type="term" value="P:proteasome-mediated ubiquitin-dependent protein catabolic process"/>
    <property type="evidence" value="ECO:0007669"/>
    <property type="project" value="InterPro"/>
</dbReference>
<dbReference type="Proteomes" id="UP001211065">
    <property type="component" value="Unassembled WGS sequence"/>
</dbReference>
<feature type="zinc finger region" description="RING-Gid-type" evidence="9">
    <location>
        <begin position="37"/>
        <end position="79"/>
    </location>
</feature>
<dbReference type="Gene3D" id="3.30.40.10">
    <property type="entry name" value="Zinc/RING finger domain, C3HC4 (zinc finger)"/>
    <property type="match status" value="1"/>
</dbReference>
<dbReference type="FunFam" id="3.30.40.10:FF:000143">
    <property type="entry name" value="Regulator of gluconeogenesis Rmd5"/>
    <property type="match status" value="1"/>
</dbReference>
<dbReference type="InterPro" id="IPR037683">
    <property type="entry name" value="Rmd5_dRing"/>
</dbReference>
<dbReference type="PROSITE" id="PS51867">
    <property type="entry name" value="ZF_RING_GID"/>
    <property type="match status" value="1"/>
</dbReference>
<dbReference type="Pfam" id="PF13445">
    <property type="entry name" value="zf-RING_UBOX"/>
    <property type="match status" value="1"/>
</dbReference>
<keyword evidence="13" id="KW-1185">Reference proteome</keyword>
<evidence type="ECO:0000256" key="4">
    <source>
        <dbReference type="ARBA" id="ARBA00022771"/>
    </source>
</evidence>
<dbReference type="InterPro" id="IPR027370">
    <property type="entry name" value="Znf-RING_euk"/>
</dbReference>
<feature type="domain" description="RING-Gid-type" evidence="11">
    <location>
        <begin position="37"/>
        <end position="79"/>
    </location>
</feature>
<dbReference type="GO" id="GO:0005737">
    <property type="term" value="C:cytoplasm"/>
    <property type="evidence" value="ECO:0007669"/>
    <property type="project" value="UniProtKB-SubCell"/>
</dbReference>
<dbReference type="AlphaFoldDB" id="A0AAD5U831"/>
<name>A0AAD5U831_9FUNG</name>
<evidence type="ECO:0000256" key="6">
    <source>
        <dbReference type="ARBA" id="ARBA00061136"/>
    </source>
</evidence>
<dbReference type="SUPFAM" id="SSF57850">
    <property type="entry name" value="RING/U-box"/>
    <property type="match status" value="1"/>
</dbReference>
<dbReference type="InterPro" id="IPR044063">
    <property type="entry name" value="ZF_RING_GID"/>
</dbReference>